<evidence type="ECO:0000313" key="2">
    <source>
        <dbReference type="Proteomes" id="UP000604391"/>
    </source>
</evidence>
<proteinExistence type="predicted"/>
<dbReference type="Proteomes" id="UP000604391">
    <property type="component" value="Unassembled WGS sequence"/>
</dbReference>
<organism evidence="1 2">
    <name type="scientific">Candidatus Undinarchaeum marinum</name>
    <dbReference type="NCBI Taxonomy" id="2756141"/>
    <lineage>
        <taxon>Archaea</taxon>
        <taxon>Candidatus Undinarchaeota</taxon>
        <taxon>Candidatus Undinarchaeia</taxon>
        <taxon>Candidatus Undinarchaeales</taxon>
        <taxon>Candidatus Undinarchaeaceae</taxon>
        <taxon>Candidatus Undinarchaeum</taxon>
    </lineage>
</organism>
<name>A0A832V474_9ARCH</name>
<comment type="caution">
    <text evidence="1">The sequence shown here is derived from an EMBL/GenBank/DDBJ whole genome shotgun (WGS) entry which is preliminary data.</text>
</comment>
<evidence type="ECO:0000313" key="1">
    <source>
        <dbReference type="EMBL" id="HIJ99759.1"/>
    </source>
</evidence>
<dbReference type="AlphaFoldDB" id="A0A832V474"/>
<reference evidence="1 2" key="1">
    <citation type="journal article" name="Nat. Commun.">
        <title>Undinarchaeota illuminate DPANN phylogeny and the impact of gene transfer on archaeal evolution.</title>
        <authorList>
            <person name="Dombrowski N."/>
            <person name="Williams T.A."/>
            <person name="Sun J."/>
            <person name="Woodcroft B.J."/>
            <person name="Lee J.H."/>
            <person name="Minh B.Q."/>
            <person name="Rinke C."/>
            <person name="Spang A."/>
        </authorList>
    </citation>
    <scope>NUCLEOTIDE SEQUENCE [LARGE SCALE GENOMIC DNA]</scope>
    <source>
        <strain evidence="1">MAG_bin17</strain>
    </source>
</reference>
<accession>A0A832V474</accession>
<gene>
    <name evidence="1" type="ORF">H1011_02965</name>
</gene>
<keyword evidence="2" id="KW-1185">Reference proteome</keyword>
<sequence length="323" mass="38230">MKPTTYRKSREEYKIEKFFETLEGYESDTHLLPIGERVNKLDELHRVGSLALEVLKGGKTWKVYLRETRGGVKKYYKHFPRIRRFENREKVTQKLEKFLWEIEEELKLAKETLEDMERIFSKYGARLKKQKIGQITVPPSLRPVKLSVKDHLTQRKFVKKTILCLSSKDTDAWYEKVIKKFEKSMEKTYGRFSLSSSKIPLIDIEHRHVKEQKAFAFTQYRIEKKLMTVDYIQLVIYYLKGVRPSNTGYFYAGSRSPRKANIHKAELLLLYHLLKIAEEDKVEEIKISLHARREGHGEGIFPVYEEVKTASTEIEGSWVIFRT</sequence>
<protein>
    <submittedName>
        <fullName evidence="1">Uncharacterized protein</fullName>
    </submittedName>
</protein>
<dbReference type="EMBL" id="DVAD01000015">
    <property type="protein sequence ID" value="HIJ99759.1"/>
    <property type="molecule type" value="Genomic_DNA"/>
</dbReference>